<protein>
    <submittedName>
        <fullName evidence="2">CRISPR-associated exonuclease Cas4</fullName>
    </submittedName>
</protein>
<sequence>MSKIPFTELETVAYCPRKGYYRRQDDIEIPDLVTERRRLAFEYDRLLDAPDSELADRPLEVPPARFRANLERATEFDAWDHLRSPETRDRLVEGKDCRGIVHKILDRDPPIPSMVFTGTPPETGVWESQSVRAVAAAKALSWEHEQPIEHAFVEYPACGVVRKLRLSTRRKATYRRALRTARALDGPPPRLTNRSKCDACEYRAECGVKTRTLRSLLGG</sequence>
<accession>E7QP40</accession>
<keyword evidence="2" id="KW-0540">Nuclease</keyword>
<dbReference type="EMBL" id="FRAN01000007">
    <property type="protein sequence ID" value="SHL48103.1"/>
    <property type="molecule type" value="Genomic_DNA"/>
</dbReference>
<dbReference type="eggNOG" id="arCOG00800">
    <property type="taxonomic scope" value="Archaea"/>
</dbReference>
<dbReference type="Proteomes" id="UP000184203">
    <property type="component" value="Unassembled WGS sequence"/>
</dbReference>
<organism evidence="1 3">
    <name type="scientific">Haladaptatus paucihalophilus DX253</name>
    <dbReference type="NCBI Taxonomy" id="797209"/>
    <lineage>
        <taxon>Archaea</taxon>
        <taxon>Methanobacteriati</taxon>
        <taxon>Methanobacteriota</taxon>
        <taxon>Stenosarchaea group</taxon>
        <taxon>Halobacteria</taxon>
        <taxon>Halobacteriales</taxon>
        <taxon>Haladaptataceae</taxon>
        <taxon>Haladaptatus</taxon>
    </lineage>
</organism>
<evidence type="ECO:0000313" key="2">
    <source>
        <dbReference type="EMBL" id="SHL48103.1"/>
    </source>
</evidence>
<gene>
    <name evidence="2" type="ORF">SAMN05444342_3917</name>
    <name evidence="1" type="ORF">ZOD2009_01080</name>
</gene>
<dbReference type="InterPro" id="IPR011604">
    <property type="entry name" value="PDDEXK-like_dom_sf"/>
</dbReference>
<evidence type="ECO:0000313" key="3">
    <source>
        <dbReference type="Proteomes" id="UP000003751"/>
    </source>
</evidence>
<dbReference type="RefSeq" id="WP_007976188.1">
    <property type="nucleotide sequence ID" value="NZ_AEMG01000002.1"/>
</dbReference>
<name>E7QP40_HALPU</name>
<reference evidence="1 3" key="1">
    <citation type="journal article" date="2014" name="ISME J.">
        <title>Trehalose/2-sulfotrehalose biosynthesis and glycine-betaine uptake are widely spread mechanisms for osmoadaptation in the Halobacteriales.</title>
        <authorList>
            <person name="Youssef N.H."/>
            <person name="Savage-Ashlock K.N."/>
            <person name="McCully A.L."/>
            <person name="Luedtke B."/>
            <person name="Shaw E.I."/>
            <person name="Hoff W.D."/>
            <person name="Elshahed M.S."/>
        </authorList>
    </citation>
    <scope>NUCLEOTIDE SEQUENCE [LARGE SCALE GENOMIC DNA]</scope>
    <source>
        <strain evidence="1 3">DX253</strain>
    </source>
</reference>
<dbReference type="STRING" id="797209.GCA_000376445_01992"/>
<dbReference type="PATRIC" id="fig|797209.4.peg.195"/>
<reference evidence="4" key="2">
    <citation type="submission" date="2016-11" db="EMBL/GenBank/DDBJ databases">
        <authorList>
            <person name="Varghese N."/>
            <person name="Submissions S."/>
        </authorList>
    </citation>
    <scope>NUCLEOTIDE SEQUENCE [LARGE SCALE GENOMIC DNA]</scope>
    <source>
        <strain evidence="4">DX253</strain>
    </source>
</reference>
<dbReference type="AlphaFoldDB" id="E7QP40"/>
<dbReference type="Gene3D" id="3.90.320.10">
    <property type="match status" value="1"/>
</dbReference>
<dbReference type="GO" id="GO:0004527">
    <property type="term" value="F:exonuclease activity"/>
    <property type="evidence" value="ECO:0007669"/>
    <property type="project" value="UniProtKB-KW"/>
</dbReference>
<evidence type="ECO:0000313" key="4">
    <source>
        <dbReference type="Proteomes" id="UP000184203"/>
    </source>
</evidence>
<dbReference type="EMBL" id="AEMG01000002">
    <property type="protein sequence ID" value="EFW93693.1"/>
    <property type="molecule type" value="Genomic_DNA"/>
</dbReference>
<keyword evidence="2" id="KW-0269">Exonuclease</keyword>
<reference evidence="2" key="3">
    <citation type="submission" date="2016-11" db="EMBL/GenBank/DDBJ databases">
        <authorList>
            <person name="Jaros S."/>
            <person name="Januszkiewicz K."/>
            <person name="Wedrychowicz H."/>
        </authorList>
    </citation>
    <scope>NUCLEOTIDE SEQUENCE [LARGE SCALE GENOMIC DNA]</scope>
    <source>
        <strain evidence="2">DX253</strain>
    </source>
</reference>
<dbReference type="OrthoDB" id="26676at2157"/>
<keyword evidence="4" id="KW-1185">Reference proteome</keyword>
<proteinExistence type="predicted"/>
<evidence type="ECO:0000313" key="1">
    <source>
        <dbReference type="EMBL" id="EFW93693.1"/>
    </source>
</evidence>
<keyword evidence="2" id="KW-0378">Hydrolase</keyword>
<dbReference type="Proteomes" id="UP000003751">
    <property type="component" value="Unassembled WGS sequence"/>
</dbReference>